<protein>
    <submittedName>
        <fullName evidence="1">Uncharacterized protein</fullName>
    </submittedName>
</protein>
<organism evidence="1 2">
    <name type="scientific">Lophiotrema nucula</name>
    <dbReference type="NCBI Taxonomy" id="690887"/>
    <lineage>
        <taxon>Eukaryota</taxon>
        <taxon>Fungi</taxon>
        <taxon>Dikarya</taxon>
        <taxon>Ascomycota</taxon>
        <taxon>Pezizomycotina</taxon>
        <taxon>Dothideomycetes</taxon>
        <taxon>Pleosporomycetidae</taxon>
        <taxon>Pleosporales</taxon>
        <taxon>Lophiotremataceae</taxon>
        <taxon>Lophiotrema</taxon>
    </lineage>
</organism>
<accession>A0A6A5ZR29</accession>
<evidence type="ECO:0000313" key="2">
    <source>
        <dbReference type="Proteomes" id="UP000799770"/>
    </source>
</evidence>
<sequence>MENCWFRLKQTHFPPPTLPTDSNGVGKGNGAICPGHTMASLKDLDHMDNIINRSVDGFTFTPAVPIYNTGAWKMQWEEGDMHATGFSADAQVPIAELVGLSAQAKATLAFKESVQNYRAFDKLDRYIILPTRGYIKEVLEDEEVQSHIDRSKSTLGAWSILMVTGVAIARGSHGSSSEIHERSGTIGGGAGLVDAASADVTATASSASGTSMSTGAESDFVWAVRVSKIWKGTLDRTWSFKTQSKGATFSLEDEERRKEEVAQALEAEGTGETNSWCFKTKVQGRSCYCLSPTGFRVFVPSLRNNDQLVAGLL</sequence>
<name>A0A6A5ZR29_9PLEO</name>
<reference evidence="1" key="1">
    <citation type="journal article" date="2020" name="Stud. Mycol.">
        <title>101 Dothideomycetes genomes: a test case for predicting lifestyles and emergence of pathogens.</title>
        <authorList>
            <person name="Haridas S."/>
            <person name="Albert R."/>
            <person name="Binder M."/>
            <person name="Bloem J."/>
            <person name="Labutti K."/>
            <person name="Salamov A."/>
            <person name="Andreopoulos B."/>
            <person name="Baker S."/>
            <person name="Barry K."/>
            <person name="Bills G."/>
            <person name="Bluhm B."/>
            <person name="Cannon C."/>
            <person name="Castanera R."/>
            <person name="Culley D."/>
            <person name="Daum C."/>
            <person name="Ezra D."/>
            <person name="Gonzalez J."/>
            <person name="Henrissat B."/>
            <person name="Kuo A."/>
            <person name="Liang C."/>
            <person name="Lipzen A."/>
            <person name="Lutzoni F."/>
            <person name="Magnuson J."/>
            <person name="Mondo S."/>
            <person name="Nolan M."/>
            <person name="Ohm R."/>
            <person name="Pangilinan J."/>
            <person name="Park H.-J."/>
            <person name="Ramirez L."/>
            <person name="Alfaro M."/>
            <person name="Sun H."/>
            <person name="Tritt A."/>
            <person name="Yoshinaga Y."/>
            <person name="Zwiers L.-H."/>
            <person name="Turgeon B."/>
            <person name="Goodwin S."/>
            <person name="Spatafora J."/>
            <person name="Crous P."/>
            <person name="Grigoriev I."/>
        </authorList>
    </citation>
    <scope>NUCLEOTIDE SEQUENCE</scope>
    <source>
        <strain evidence="1">CBS 627.86</strain>
    </source>
</reference>
<keyword evidence="2" id="KW-1185">Reference proteome</keyword>
<gene>
    <name evidence="1" type="ORF">BDV96DRAFT_274295</name>
</gene>
<proteinExistence type="predicted"/>
<dbReference type="EMBL" id="ML977313">
    <property type="protein sequence ID" value="KAF2120731.1"/>
    <property type="molecule type" value="Genomic_DNA"/>
</dbReference>
<dbReference type="OrthoDB" id="4500473at2759"/>
<dbReference type="Proteomes" id="UP000799770">
    <property type="component" value="Unassembled WGS sequence"/>
</dbReference>
<dbReference type="AlphaFoldDB" id="A0A6A5ZR29"/>
<evidence type="ECO:0000313" key="1">
    <source>
        <dbReference type="EMBL" id="KAF2120731.1"/>
    </source>
</evidence>